<keyword evidence="3" id="KW-0804">Transcription</keyword>
<feature type="domain" description="HTH araC/xylS-type" evidence="4">
    <location>
        <begin position="194"/>
        <end position="291"/>
    </location>
</feature>
<evidence type="ECO:0000259" key="4">
    <source>
        <dbReference type="PROSITE" id="PS01124"/>
    </source>
</evidence>
<dbReference type="PROSITE" id="PS00041">
    <property type="entry name" value="HTH_ARAC_FAMILY_1"/>
    <property type="match status" value="1"/>
</dbReference>
<dbReference type="InterPro" id="IPR018060">
    <property type="entry name" value="HTH_AraC"/>
</dbReference>
<accession>A0A446C547</accession>
<evidence type="ECO:0000256" key="2">
    <source>
        <dbReference type="ARBA" id="ARBA00023125"/>
    </source>
</evidence>
<proteinExistence type="predicted"/>
<evidence type="ECO:0000313" key="5">
    <source>
        <dbReference type="EMBL" id="SSW62933.1"/>
    </source>
</evidence>
<dbReference type="PANTHER" id="PTHR47893">
    <property type="entry name" value="REGULATORY PROTEIN PCHR"/>
    <property type="match status" value="1"/>
</dbReference>
<dbReference type="Pfam" id="PF12833">
    <property type="entry name" value="HTH_18"/>
    <property type="match status" value="1"/>
</dbReference>
<dbReference type="InterPro" id="IPR009057">
    <property type="entry name" value="Homeodomain-like_sf"/>
</dbReference>
<dbReference type="InterPro" id="IPR018062">
    <property type="entry name" value="HTH_AraC-typ_CS"/>
</dbReference>
<reference evidence="5 6" key="1">
    <citation type="submission" date="2018-07" db="EMBL/GenBank/DDBJ databases">
        <authorList>
            <person name="Peeters C."/>
        </authorList>
    </citation>
    <scope>NUCLEOTIDE SEQUENCE [LARGE SCALE GENOMIC DNA]</scope>
    <source>
        <strain evidence="5 6">LMG 3411</strain>
    </source>
</reference>
<evidence type="ECO:0000256" key="1">
    <source>
        <dbReference type="ARBA" id="ARBA00023015"/>
    </source>
</evidence>
<dbReference type="Gene3D" id="1.10.10.60">
    <property type="entry name" value="Homeodomain-like"/>
    <property type="match status" value="1"/>
</dbReference>
<evidence type="ECO:0000313" key="6">
    <source>
        <dbReference type="Proteomes" id="UP000289184"/>
    </source>
</evidence>
<dbReference type="SMART" id="SM00342">
    <property type="entry name" value="HTH_ARAC"/>
    <property type="match status" value="1"/>
</dbReference>
<dbReference type="EMBL" id="UFQB01000002">
    <property type="protein sequence ID" value="SSW62933.1"/>
    <property type="molecule type" value="Genomic_DNA"/>
</dbReference>
<sequence>MTATRPEPDWTVSAATPAMSLAGGTLRFGRDERVHERLEPGLKLVLVLDGELRYSVCGAPARRVSGPSLHLSLCQDAMGMEHEFGAHKALRFVSLRTGLENLRDALSMEPAQLAALLRASAAGQPYADANLRVAPAMQALGNQMLACPVQGALKRMYLSGKALELTALAFGALRPAAPDEPAHGLARGDVERLHHARELVAANLQDPPSLPELARQAGINVNKLTTGFRKLFGMSVYAYVRECRMEQAHALLAAGALSVSEAAYACGYTDSHFTKAFQRRYGALPSSIAPRA</sequence>
<keyword evidence="1" id="KW-0805">Transcription regulation</keyword>
<dbReference type="PROSITE" id="PS01124">
    <property type="entry name" value="HTH_ARAC_FAMILY_2"/>
    <property type="match status" value="1"/>
</dbReference>
<evidence type="ECO:0000256" key="3">
    <source>
        <dbReference type="ARBA" id="ARBA00023163"/>
    </source>
</evidence>
<keyword evidence="6" id="KW-1185">Reference proteome</keyword>
<dbReference type="GO" id="GO:0003700">
    <property type="term" value="F:DNA-binding transcription factor activity"/>
    <property type="evidence" value="ECO:0007669"/>
    <property type="project" value="InterPro"/>
</dbReference>
<organism evidence="5 6">
    <name type="scientific">Achromobacter agilis</name>
    <dbReference type="NCBI Taxonomy" id="1353888"/>
    <lineage>
        <taxon>Bacteria</taxon>
        <taxon>Pseudomonadati</taxon>
        <taxon>Pseudomonadota</taxon>
        <taxon>Betaproteobacteria</taxon>
        <taxon>Burkholderiales</taxon>
        <taxon>Alcaligenaceae</taxon>
        <taxon>Achromobacter</taxon>
    </lineage>
</organism>
<dbReference type="InterPro" id="IPR053142">
    <property type="entry name" value="PchR_regulatory_protein"/>
</dbReference>
<dbReference type="Proteomes" id="UP000289184">
    <property type="component" value="Unassembled WGS sequence"/>
</dbReference>
<protein>
    <submittedName>
        <fullName evidence="5">Regulatory protein PchR</fullName>
    </submittedName>
</protein>
<gene>
    <name evidence="5" type="primary">pchR</name>
    <name evidence="5" type="ORF">AGI3411_00782</name>
</gene>
<dbReference type="GO" id="GO:0043565">
    <property type="term" value="F:sequence-specific DNA binding"/>
    <property type="evidence" value="ECO:0007669"/>
    <property type="project" value="InterPro"/>
</dbReference>
<dbReference type="RefSeq" id="WP_244240242.1">
    <property type="nucleotide sequence ID" value="NZ_UFQB01000002.1"/>
</dbReference>
<dbReference type="SUPFAM" id="SSF46689">
    <property type="entry name" value="Homeodomain-like"/>
    <property type="match status" value="2"/>
</dbReference>
<keyword evidence="2" id="KW-0238">DNA-binding</keyword>
<dbReference type="AlphaFoldDB" id="A0A446C547"/>
<name>A0A446C547_9BURK</name>
<dbReference type="PANTHER" id="PTHR47893:SF1">
    <property type="entry name" value="REGULATORY PROTEIN PCHR"/>
    <property type="match status" value="1"/>
</dbReference>